<evidence type="ECO:0000313" key="10">
    <source>
        <dbReference type="Proteomes" id="UP000653076"/>
    </source>
</evidence>
<gene>
    <name evidence="9" type="ORF">Vqi01_03490</name>
</gene>
<comment type="similarity">
    <text evidence="2">Belongs to the heat shock protein 70 family.</text>
</comment>
<evidence type="ECO:0000256" key="6">
    <source>
        <dbReference type="ARBA" id="ARBA00023016"/>
    </source>
</evidence>
<evidence type="ECO:0008006" key="11">
    <source>
        <dbReference type="Google" id="ProtNLM"/>
    </source>
</evidence>
<comment type="caution">
    <text evidence="9">The sequence shown here is derived from an EMBL/GenBank/DDBJ whole genome shotgun (WGS) entry which is preliminary data.</text>
</comment>
<dbReference type="PANTHER" id="PTHR45639">
    <property type="entry name" value="HSC70CB, ISOFORM G-RELATED"/>
    <property type="match status" value="1"/>
</dbReference>
<accession>A0ABQ4J500</accession>
<keyword evidence="3" id="KW-0732">Signal</keyword>
<evidence type="ECO:0000256" key="8">
    <source>
        <dbReference type="SAM" id="MobiDB-lite"/>
    </source>
</evidence>
<evidence type="ECO:0000256" key="7">
    <source>
        <dbReference type="ARBA" id="ARBA00023186"/>
    </source>
</evidence>
<dbReference type="InterPro" id="IPR018181">
    <property type="entry name" value="Heat_shock_70_CS"/>
</dbReference>
<evidence type="ECO:0000256" key="2">
    <source>
        <dbReference type="ARBA" id="ARBA00007381"/>
    </source>
</evidence>
<evidence type="ECO:0000256" key="4">
    <source>
        <dbReference type="ARBA" id="ARBA00022741"/>
    </source>
</evidence>
<feature type="compositionally biased region" description="Basic residues" evidence="8">
    <location>
        <begin position="404"/>
        <end position="416"/>
    </location>
</feature>
<proteinExistence type="inferred from homology"/>
<dbReference type="PRINTS" id="PR00301">
    <property type="entry name" value="HEATSHOCK70"/>
</dbReference>
<reference evidence="9 10" key="1">
    <citation type="submission" date="2021-01" db="EMBL/GenBank/DDBJ databases">
        <title>Whole genome shotgun sequence of Verrucosispora qiuiae NBRC 106684.</title>
        <authorList>
            <person name="Komaki H."/>
            <person name="Tamura T."/>
        </authorList>
    </citation>
    <scope>NUCLEOTIDE SEQUENCE [LARGE SCALE GENOMIC DNA]</scope>
    <source>
        <strain evidence="9 10">NBRC 106684</strain>
    </source>
</reference>
<dbReference type="PROSITE" id="PS01036">
    <property type="entry name" value="HSP70_3"/>
    <property type="match status" value="1"/>
</dbReference>
<dbReference type="InterPro" id="IPR043129">
    <property type="entry name" value="ATPase_NBD"/>
</dbReference>
<evidence type="ECO:0000256" key="1">
    <source>
        <dbReference type="ARBA" id="ARBA00004319"/>
    </source>
</evidence>
<comment type="subcellular location">
    <subcellularLocation>
        <location evidence="1">Endoplasmic reticulum lumen</location>
    </subcellularLocation>
</comment>
<keyword evidence="6" id="KW-0346">Stress response</keyword>
<dbReference type="Proteomes" id="UP000653076">
    <property type="component" value="Unassembled WGS sequence"/>
</dbReference>
<dbReference type="Gene3D" id="3.30.420.40">
    <property type="match status" value="2"/>
</dbReference>
<keyword evidence="10" id="KW-1185">Reference proteome</keyword>
<dbReference type="PANTHER" id="PTHR45639:SF3">
    <property type="entry name" value="HYPOXIA UP-REGULATED PROTEIN 1"/>
    <property type="match status" value="1"/>
</dbReference>
<keyword evidence="5" id="KW-0067">ATP-binding</keyword>
<feature type="region of interest" description="Disordered" evidence="8">
    <location>
        <begin position="363"/>
        <end position="416"/>
    </location>
</feature>
<dbReference type="InterPro" id="IPR013126">
    <property type="entry name" value="Hsp_70_fam"/>
</dbReference>
<organism evidence="9 10">
    <name type="scientific">Micromonospora qiuiae</name>
    <dbReference type="NCBI Taxonomy" id="502268"/>
    <lineage>
        <taxon>Bacteria</taxon>
        <taxon>Bacillati</taxon>
        <taxon>Actinomycetota</taxon>
        <taxon>Actinomycetes</taxon>
        <taxon>Micromonosporales</taxon>
        <taxon>Micromonosporaceae</taxon>
        <taxon>Micromonospora</taxon>
    </lineage>
</organism>
<dbReference type="RefSeq" id="WP_204032299.1">
    <property type="nucleotide sequence ID" value="NZ_BOPC01000004.1"/>
</dbReference>
<evidence type="ECO:0000256" key="5">
    <source>
        <dbReference type="ARBA" id="ARBA00022840"/>
    </source>
</evidence>
<feature type="compositionally biased region" description="Basic and acidic residues" evidence="8">
    <location>
        <begin position="379"/>
        <end position="389"/>
    </location>
</feature>
<name>A0ABQ4J500_9ACTN</name>
<dbReference type="Gene3D" id="3.90.640.10">
    <property type="entry name" value="Actin, Chain A, domain 4"/>
    <property type="match status" value="1"/>
</dbReference>
<keyword evidence="7" id="KW-0143">Chaperone</keyword>
<keyword evidence="4" id="KW-0547">Nucleotide-binding</keyword>
<dbReference type="EMBL" id="BOPC01000004">
    <property type="protein sequence ID" value="GIJ25187.1"/>
    <property type="molecule type" value="Genomic_DNA"/>
</dbReference>
<dbReference type="SUPFAM" id="SSF53067">
    <property type="entry name" value="Actin-like ATPase domain"/>
    <property type="match status" value="2"/>
</dbReference>
<evidence type="ECO:0000313" key="9">
    <source>
        <dbReference type="EMBL" id="GIJ25187.1"/>
    </source>
</evidence>
<dbReference type="Pfam" id="PF00012">
    <property type="entry name" value="HSP70"/>
    <property type="match status" value="1"/>
</dbReference>
<protein>
    <recommendedName>
        <fullName evidence="11">Hsp70 family protein</fullName>
    </recommendedName>
</protein>
<feature type="compositionally biased region" description="Low complexity" evidence="8">
    <location>
        <begin position="363"/>
        <end position="374"/>
    </location>
</feature>
<evidence type="ECO:0000256" key="3">
    <source>
        <dbReference type="ARBA" id="ARBA00022729"/>
    </source>
</evidence>
<sequence>MPYALGIDIGNTSVVAAVAHRRDGGWGRPEVVALGPGSARLSSARLLSALLSPESAVTPGDEGDADCAVQNVLSRVGDDVQAVLHGVPYPPQTLVALLAADVVERVRQATGATAEAIVFSHPAGWGRHRRELLRRALWERGVGEVTLLPRTITVAEGHAARGVEGDLVAVYALGGATFETALVRRNSRGRFETVGVPQGLPGLGGTYFDEALAEHVRIVLARELAATGAAARATLRALPISCEQAKQRLTVDPTADVELCLPTGPVRVPVTRLQFEELIRPAVRATVESLLCVVHAAGLTPSRLDGVLLTGGASRVPLVAELLAAAGLSVETAPDPQVTDALGAAVAAAEILMPRPLPAGPPAVAAGVARAAAAPQPPPRDDRPRDEPPPRPPVRFTPLDLPKSRRRLARSRGREG</sequence>